<keyword evidence="1" id="KW-0472">Membrane</keyword>
<gene>
    <name evidence="2" type="ORF">TKK_014952</name>
</gene>
<keyword evidence="3" id="KW-1185">Reference proteome</keyword>
<name>A0ABD2WC96_9HYME</name>
<keyword evidence="1" id="KW-0812">Transmembrane</keyword>
<evidence type="ECO:0000313" key="2">
    <source>
        <dbReference type="EMBL" id="KAL3390139.1"/>
    </source>
</evidence>
<keyword evidence="1" id="KW-1133">Transmembrane helix</keyword>
<reference evidence="2 3" key="1">
    <citation type="journal article" date="2024" name="bioRxiv">
        <title>A reference genome for Trichogramma kaykai: A tiny desert-dwelling parasitoid wasp with competing sex-ratio distorters.</title>
        <authorList>
            <person name="Culotta J."/>
            <person name="Lindsey A.R."/>
        </authorList>
    </citation>
    <scope>NUCLEOTIDE SEQUENCE [LARGE SCALE GENOMIC DNA]</scope>
    <source>
        <strain evidence="2 3">KSX58</strain>
    </source>
</reference>
<organism evidence="2 3">
    <name type="scientific">Trichogramma kaykai</name>
    <dbReference type="NCBI Taxonomy" id="54128"/>
    <lineage>
        <taxon>Eukaryota</taxon>
        <taxon>Metazoa</taxon>
        <taxon>Ecdysozoa</taxon>
        <taxon>Arthropoda</taxon>
        <taxon>Hexapoda</taxon>
        <taxon>Insecta</taxon>
        <taxon>Pterygota</taxon>
        <taxon>Neoptera</taxon>
        <taxon>Endopterygota</taxon>
        <taxon>Hymenoptera</taxon>
        <taxon>Apocrita</taxon>
        <taxon>Proctotrupomorpha</taxon>
        <taxon>Chalcidoidea</taxon>
        <taxon>Trichogrammatidae</taxon>
        <taxon>Trichogramma</taxon>
    </lineage>
</organism>
<dbReference type="EMBL" id="JBJJXI010000121">
    <property type="protein sequence ID" value="KAL3390139.1"/>
    <property type="molecule type" value="Genomic_DNA"/>
</dbReference>
<protein>
    <submittedName>
        <fullName evidence="2">Uncharacterized protein</fullName>
    </submittedName>
</protein>
<feature type="transmembrane region" description="Helical" evidence="1">
    <location>
        <begin position="38"/>
        <end position="63"/>
    </location>
</feature>
<evidence type="ECO:0000313" key="3">
    <source>
        <dbReference type="Proteomes" id="UP001627154"/>
    </source>
</evidence>
<dbReference type="Proteomes" id="UP001627154">
    <property type="component" value="Unassembled WGS sequence"/>
</dbReference>
<dbReference type="AlphaFoldDB" id="A0ABD2WC96"/>
<comment type="caution">
    <text evidence="2">The sequence shown here is derived from an EMBL/GenBank/DDBJ whole genome shotgun (WGS) entry which is preliminary data.</text>
</comment>
<accession>A0ABD2WC96</accession>
<proteinExistence type="predicted"/>
<evidence type="ECO:0000256" key="1">
    <source>
        <dbReference type="SAM" id="Phobius"/>
    </source>
</evidence>
<sequence length="125" mass="14067">MESAIRIGSDDYLPSYNEATGRVDPLDKPAFASEKSRVCLVVLLTVIVILVLPTACIALAYSFQYCRPCETEFSHTRKMDILRNQILGLKEDLEKLQIINKHLHSLIKLTVTPVPNIDLQVKSLN</sequence>